<dbReference type="EMBL" id="BOMY01000042">
    <property type="protein sequence ID" value="GIF23892.1"/>
    <property type="molecule type" value="Genomic_DNA"/>
</dbReference>
<sequence>MVDQSNGTARRASSLRLSGEVLIHATRPDHITGKQKHHARILAAPARPVTPIPARPGIIGAVDFPLEELASAVQQRASTWAALEFDQRVRPIHPNHGKPVTSVEFESAVWMVEVMIWSSGEAELATLRLTDDRGVNKHYDLADREDLDGLFDELVRLLVDDEVPAAALVFQWPGAPS</sequence>
<proteinExistence type="predicted"/>
<dbReference type="Proteomes" id="UP000623608">
    <property type="component" value="Unassembled WGS sequence"/>
</dbReference>
<comment type="caution">
    <text evidence="1">The sequence shown here is derived from an EMBL/GenBank/DDBJ whole genome shotgun (WGS) entry which is preliminary data.</text>
</comment>
<gene>
    <name evidence="1" type="ORF">Ate02nite_66220</name>
</gene>
<evidence type="ECO:0000313" key="2">
    <source>
        <dbReference type="Proteomes" id="UP000623608"/>
    </source>
</evidence>
<dbReference type="AlphaFoldDB" id="A0A919NUU1"/>
<keyword evidence="2" id="KW-1185">Reference proteome</keyword>
<accession>A0A919NUU1</accession>
<name>A0A919NUU1_9ACTN</name>
<protein>
    <submittedName>
        <fullName evidence="1">Uncharacterized protein</fullName>
    </submittedName>
</protein>
<organism evidence="1 2">
    <name type="scientific">Paractinoplanes tereljensis</name>
    <dbReference type="NCBI Taxonomy" id="571912"/>
    <lineage>
        <taxon>Bacteria</taxon>
        <taxon>Bacillati</taxon>
        <taxon>Actinomycetota</taxon>
        <taxon>Actinomycetes</taxon>
        <taxon>Micromonosporales</taxon>
        <taxon>Micromonosporaceae</taxon>
        <taxon>Paractinoplanes</taxon>
    </lineage>
</organism>
<reference evidence="1" key="1">
    <citation type="submission" date="2021-01" db="EMBL/GenBank/DDBJ databases">
        <title>Whole genome shotgun sequence of Actinoplanes tereljensis NBRC 105297.</title>
        <authorList>
            <person name="Komaki H."/>
            <person name="Tamura T."/>
        </authorList>
    </citation>
    <scope>NUCLEOTIDE SEQUENCE</scope>
    <source>
        <strain evidence="1">NBRC 105297</strain>
    </source>
</reference>
<evidence type="ECO:0000313" key="1">
    <source>
        <dbReference type="EMBL" id="GIF23892.1"/>
    </source>
</evidence>